<sequence length="106" mass="10746">MKLLLIVRVLSILCAARLGTAASCGSGGAGECVTYYSGSACEGELGDYVPTCTGNCFQYSSFSSIQVKGSPVAGTDCVAYSDENCQNEVGNSGNVKPSAVSRPSTG</sequence>
<keyword evidence="1" id="KW-0732">Signal</keyword>
<evidence type="ECO:0000313" key="4">
    <source>
        <dbReference type="Proteomes" id="UP001215280"/>
    </source>
</evidence>
<evidence type="ECO:0000313" key="2">
    <source>
        <dbReference type="EMBL" id="KAJ7713130.1"/>
    </source>
</evidence>
<feature type="chain" id="PRO_5042441891" evidence="1">
    <location>
        <begin position="22"/>
        <end position="106"/>
    </location>
</feature>
<protein>
    <submittedName>
        <fullName evidence="2">Uncharacterized protein</fullName>
    </submittedName>
</protein>
<proteinExistence type="predicted"/>
<reference evidence="2" key="1">
    <citation type="submission" date="2023-03" db="EMBL/GenBank/DDBJ databases">
        <title>Massive genome expansion in bonnet fungi (Mycena s.s.) driven by repeated elements and novel gene families across ecological guilds.</title>
        <authorList>
            <consortium name="Lawrence Berkeley National Laboratory"/>
            <person name="Harder C.B."/>
            <person name="Miyauchi S."/>
            <person name="Viragh M."/>
            <person name="Kuo A."/>
            <person name="Thoen E."/>
            <person name="Andreopoulos B."/>
            <person name="Lu D."/>
            <person name="Skrede I."/>
            <person name="Drula E."/>
            <person name="Henrissat B."/>
            <person name="Morin E."/>
            <person name="Kohler A."/>
            <person name="Barry K."/>
            <person name="LaButti K."/>
            <person name="Morin E."/>
            <person name="Salamov A."/>
            <person name="Lipzen A."/>
            <person name="Mereny Z."/>
            <person name="Hegedus B."/>
            <person name="Baldrian P."/>
            <person name="Stursova M."/>
            <person name="Weitz H."/>
            <person name="Taylor A."/>
            <person name="Grigoriev I.V."/>
            <person name="Nagy L.G."/>
            <person name="Martin F."/>
            <person name="Kauserud H."/>
        </authorList>
    </citation>
    <scope>NUCLEOTIDE SEQUENCE</scope>
    <source>
        <strain evidence="2">CBHHK188m</strain>
    </source>
</reference>
<accession>A0AAD7H5V1</accession>
<dbReference type="Proteomes" id="UP001215280">
    <property type="component" value="Unassembled WGS sequence"/>
</dbReference>
<keyword evidence="4" id="KW-1185">Reference proteome</keyword>
<evidence type="ECO:0000313" key="3">
    <source>
        <dbReference type="EMBL" id="KAJ7724601.1"/>
    </source>
</evidence>
<organism evidence="2 4">
    <name type="scientific">Mycena maculata</name>
    <dbReference type="NCBI Taxonomy" id="230809"/>
    <lineage>
        <taxon>Eukaryota</taxon>
        <taxon>Fungi</taxon>
        <taxon>Dikarya</taxon>
        <taxon>Basidiomycota</taxon>
        <taxon>Agaricomycotina</taxon>
        <taxon>Agaricomycetes</taxon>
        <taxon>Agaricomycetidae</taxon>
        <taxon>Agaricales</taxon>
        <taxon>Marasmiineae</taxon>
        <taxon>Mycenaceae</taxon>
        <taxon>Mycena</taxon>
    </lineage>
</organism>
<gene>
    <name evidence="3" type="ORF">DFH07DRAFT_1003675</name>
    <name evidence="2" type="ORF">DFH07DRAFT_1018482</name>
</gene>
<comment type="caution">
    <text evidence="2">The sequence shown here is derived from an EMBL/GenBank/DDBJ whole genome shotgun (WGS) entry which is preliminary data.</text>
</comment>
<dbReference type="EMBL" id="JARJLG010000406">
    <property type="protein sequence ID" value="KAJ7713130.1"/>
    <property type="molecule type" value="Genomic_DNA"/>
</dbReference>
<feature type="signal peptide" evidence="1">
    <location>
        <begin position="1"/>
        <end position="21"/>
    </location>
</feature>
<name>A0AAD7H5V1_9AGAR</name>
<feature type="non-terminal residue" evidence="2">
    <location>
        <position position="106"/>
    </location>
</feature>
<feature type="non-terminal residue" evidence="2">
    <location>
        <position position="1"/>
    </location>
</feature>
<dbReference type="AlphaFoldDB" id="A0AAD7H5V1"/>
<evidence type="ECO:0000256" key="1">
    <source>
        <dbReference type="SAM" id="SignalP"/>
    </source>
</evidence>
<dbReference type="EMBL" id="JARJLG010000236">
    <property type="protein sequence ID" value="KAJ7724601.1"/>
    <property type="molecule type" value="Genomic_DNA"/>
</dbReference>